<evidence type="ECO:0000256" key="4">
    <source>
        <dbReference type="ARBA" id="ARBA00012729"/>
    </source>
</evidence>
<dbReference type="EMBL" id="JAGSXJ010000020">
    <property type="protein sequence ID" value="KAH6679952.1"/>
    <property type="molecule type" value="Genomic_DNA"/>
</dbReference>
<comment type="similarity">
    <text evidence="3">Belongs to the glycosyl hydrolase 18 family. Chitinase class V subfamily.</text>
</comment>
<dbReference type="InterPro" id="IPR011583">
    <property type="entry name" value="Chitinase_II/V-like_cat"/>
</dbReference>
<name>A0A9P9A954_9PEZI</name>
<evidence type="ECO:0000256" key="3">
    <source>
        <dbReference type="ARBA" id="ARBA00008682"/>
    </source>
</evidence>
<keyword evidence="10" id="KW-0119">Carbohydrate metabolism</keyword>
<evidence type="ECO:0000256" key="14">
    <source>
        <dbReference type="SAM" id="MobiDB-lite"/>
    </source>
</evidence>
<evidence type="ECO:0000256" key="15">
    <source>
        <dbReference type="SAM" id="SignalP"/>
    </source>
</evidence>
<evidence type="ECO:0000256" key="10">
    <source>
        <dbReference type="ARBA" id="ARBA00023277"/>
    </source>
</evidence>
<dbReference type="GO" id="GO:0000272">
    <property type="term" value="P:polysaccharide catabolic process"/>
    <property type="evidence" value="ECO:0007669"/>
    <property type="project" value="UniProtKB-KW"/>
</dbReference>
<dbReference type="Gene3D" id="3.10.50.10">
    <property type="match status" value="1"/>
</dbReference>
<keyword evidence="6" id="KW-0147">Chitin-binding</keyword>
<protein>
    <recommendedName>
        <fullName evidence="4">chitinase</fullName>
        <ecNumber evidence="4">3.2.1.14</ecNumber>
    </recommendedName>
</protein>
<dbReference type="CDD" id="cd00035">
    <property type="entry name" value="ChtBD1"/>
    <property type="match status" value="1"/>
</dbReference>
<evidence type="ECO:0000256" key="5">
    <source>
        <dbReference type="ARBA" id="ARBA00022525"/>
    </source>
</evidence>
<evidence type="ECO:0000313" key="18">
    <source>
        <dbReference type="Proteomes" id="UP000770015"/>
    </source>
</evidence>
<dbReference type="Gene3D" id="3.20.20.80">
    <property type="entry name" value="Glycosidases"/>
    <property type="match status" value="1"/>
</dbReference>
<evidence type="ECO:0000256" key="8">
    <source>
        <dbReference type="ARBA" id="ARBA00023024"/>
    </source>
</evidence>
<dbReference type="SUPFAM" id="SSF57016">
    <property type="entry name" value="Plant lectins/antimicrobial peptides"/>
    <property type="match status" value="1"/>
</dbReference>
<keyword evidence="9" id="KW-0843">Virulence</keyword>
<evidence type="ECO:0000256" key="6">
    <source>
        <dbReference type="ARBA" id="ARBA00022669"/>
    </source>
</evidence>
<dbReference type="GO" id="GO:0008843">
    <property type="term" value="F:endochitinase activity"/>
    <property type="evidence" value="ECO:0007669"/>
    <property type="project" value="UniProtKB-EC"/>
</dbReference>
<dbReference type="EC" id="3.2.1.14" evidence="4"/>
<dbReference type="SUPFAM" id="SSF54556">
    <property type="entry name" value="Chitinase insertion domain"/>
    <property type="match status" value="1"/>
</dbReference>
<dbReference type="PROSITE" id="PS51910">
    <property type="entry name" value="GH18_2"/>
    <property type="match status" value="1"/>
</dbReference>
<evidence type="ECO:0000256" key="2">
    <source>
        <dbReference type="ARBA" id="ARBA00004613"/>
    </source>
</evidence>
<evidence type="ECO:0000259" key="16">
    <source>
        <dbReference type="PROSITE" id="PS51910"/>
    </source>
</evidence>
<evidence type="ECO:0000256" key="11">
    <source>
        <dbReference type="ARBA" id="ARBA00023295"/>
    </source>
</evidence>
<dbReference type="Gene3D" id="3.30.60.10">
    <property type="entry name" value="Endochitinase-like"/>
    <property type="match status" value="1"/>
</dbReference>
<reference evidence="17" key="1">
    <citation type="journal article" date="2021" name="Nat. Commun.">
        <title>Genetic determinants of endophytism in the Arabidopsis root mycobiome.</title>
        <authorList>
            <person name="Mesny F."/>
            <person name="Miyauchi S."/>
            <person name="Thiergart T."/>
            <person name="Pickel B."/>
            <person name="Atanasova L."/>
            <person name="Karlsson M."/>
            <person name="Huettel B."/>
            <person name="Barry K.W."/>
            <person name="Haridas S."/>
            <person name="Chen C."/>
            <person name="Bauer D."/>
            <person name="Andreopoulos W."/>
            <person name="Pangilinan J."/>
            <person name="LaButti K."/>
            <person name="Riley R."/>
            <person name="Lipzen A."/>
            <person name="Clum A."/>
            <person name="Drula E."/>
            <person name="Henrissat B."/>
            <person name="Kohler A."/>
            <person name="Grigoriev I.V."/>
            <person name="Martin F.M."/>
            <person name="Hacquard S."/>
        </authorList>
    </citation>
    <scope>NUCLEOTIDE SEQUENCE</scope>
    <source>
        <strain evidence="17">MPI-SDFR-AT-0117</strain>
    </source>
</reference>
<gene>
    <name evidence="17" type="ORF">F5X68DRAFT_138497</name>
</gene>
<dbReference type="GO" id="GO:0008061">
    <property type="term" value="F:chitin binding"/>
    <property type="evidence" value="ECO:0007669"/>
    <property type="project" value="UniProtKB-KW"/>
</dbReference>
<comment type="caution">
    <text evidence="17">The sequence shown here is derived from an EMBL/GenBank/DDBJ whole genome shotgun (WGS) entry which is preliminary data.</text>
</comment>
<feature type="region of interest" description="Disordered" evidence="14">
    <location>
        <begin position="110"/>
        <end position="148"/>
    </location>
</feature>
<dbReference type="InterPro" id="IPR036779">
    <property type="entry name" value="LysM_dom_sf"/>
</dbReference>
<dbReference type="InterPro" id="IPR029070">
    <property type="entry name" value="Chitinase_insertion_sf"/>
</dbReference>
<dbReference type="SUPFAM" id="SSF51445">
    <property type="entry name" value="(Trans)glycosidases"/>
    <property type="match status" value="1"/>
</dbReference>
<dbReference type="PANTHER" id="PTHR47700:SF2">
    <property type="entry name" value="CHITINASE"/>
    <property type="match status" value="1"/>
</dbReference>
<dbReference type="SMART" id="SM00636">
    <property type="entry name" value="Glyco_18"/>
    <property type="match status" value="1"/>
</dbReference>
<dbReference type="GO" id="GO:0006032">
    <property type="term" value="P:chitin catabolic process"/>
    <property type="evidence" value="ECO:0007669"/>
    <property type="project" value="UniProtKB-KW"/>
</dbReference>
<keyword evidence="7 13" id="KW-0378">Hydrolase</keyword>
<keyword evidence="15" id="KW-0732">Signal</keyword>
<proteinExistence type="inferred from homology"/>
<feature type="chain" id="PRO_5040105994" description="chitinase" evidence="15">
    <location>
        <begin position="20"/>
        <end position="1333"/>
    </location>
</feature>
<keyword evidence="8" id="KW-0146">Chitin degradation</keyword>
<evidence type="ECO:0000256" key="1">
    <source>
        <dbReference type="ARBA" id="ARBA00000822"/>
    </source>
</evidence>
<dbReference type="InterPro" id="IPR001223">
    <property type="entry name" value="Glyco_hydro18_cat"/>
</dbReference>
<sequence length="1333" mass="144401">MGFLRGILPLLALQGRSSAFLALPDPSKLYITEAKPCPVSCEKSPEVADWTVYHETTRLAVCDQPMLLDFHLYNPINDPSTSISIRACTVGNADTKVNYLQAINYRAPDAEDSNEPVEDLPLPSATPSGVLRRQSNSTTPDSCGGKVEKSSASAKLSWWSADEYVDELLAGDAKNALIAVQNVQSYLKDPVNCKEKIVFSYVRGTLVGVYTGHGVAKASTADGLVQQFADALEADGIQARTAIEVCKDDMTAFDITGIVADIHGDLAAVQEIIRGWNEAKCTSGSAGSKDWKNVLLYSARPAAPPIAERSTFFSRMLSARADCRSIRVVSGDTCSGTLPGRCGIGSTAFANFNKDACAKPLSEGQAVCCSSGTLPDIRPKPGSDGVCATWTVEKDQYCAMIASTNGISQDDLLEFNKKTWGWTGCGPNLQSGIKICVSKGDPPMPASVSNAVCGPTVPDTPFPGSGKNLSELNPCPLKTCCNIWGQCGTTTDFCVISKSETGNPGTSEKGKNGCIANCGMEIVNNGQGPATFRKIGYFEGWNLDRECLQMHVGRIDDTYTHIHFSFAEISNDFNVVIPEKVKGQFDEFKKATKYKKILAFGGWSFSTEFDTSPIFGQSVTAANRAAFADRVIQFAKDNNLDGLDFDWEYPSVTDIPGVVGHKDDGKNYLEFLKLVKQKMPGGMSLSIAAPASFWYLKGFPIEDMAKTLDYIVYMTYDLHGQWDAGSLWANPGCPSGSCLRSHVNYTETYNALSMITKAGVPSHKVVVGVSSYGRSFKMSDSSCRGPECTFLGDRSNSPAKPGRCTGTGGYLANAEIDEIINGGGAVKLWGDDDDTNFVVYEGTEWVAYMTDTTKNRRTAKYKEWNFGGTSDWAIDLQRLIVRGDEATGFEDQIDPGSESWEAPECTGSFETLDDLSKANVNAYCGPRYIIPILRRMLQKAIDDFSSFASKDYDKYFGLYAGYVADSAQEVTTNFLKEKGKDYFNCQVVEKITCCRACYYLHGDNSKACQHCSLPYCNEIAGTSGELAKWENRTEACPPDLSERGLAPDNGVWAQSIFWTLRSDKEKSFWDDITGAVGAPREKIILGQRGAPAKAKTVDRGCTLNGMWSSPSCHREGYWFGAPYVQGFASRDVVNPKTVISTALEKVKGIAGDLGSLETEIIAHSFNGIPEDVVDAVALPVFLIQESVYSMNQVIEIGKKVEEANKKQFVMANTLLSVSMVFFLVPMVGQGIAALGLGTLARVLVTLGEVGALAQGIADIAENPESAPFAVLGLLLSAAGIRDATKIGAAAKIRRDVLTSEALGKLSPRIRTNIEIIGKVNNRDSWQPKVCVRK</sequence>
<comment type="subcellular location">
    <subcellularLocation>
        <location evidence="2">Secreted</location>
    </subcellularLocation>
</comment>
<dbReference type="Pfam" id="PF00704">
    <property type="entry name" value="Glyco_hydro_18"/>
    <property type="match status" value="1"/>
</dbReference>
<comment type="catalytic activity">
    <reaction evidence="1">
        <text>Random endo-hydrolysis of N-acetyl-beta-D-glucosaminide (1-&gt;4)-beta-linkages in chitin and chitodextrins.</text>
        <dbReference type="EC" id="3.2.1.14"/>
    </reaction>
</comment>
<dbReference type="InterPro" id="IPR036861">
    <property type="entry name" value="Endochitinase-like_sf"/>
</dbReference>
<keyword evidence="11 13" id="KW-0326">Glycosidase</keyword>
<dbReference type="InterPro" id="IPR017853">
    <property type="entry name" value="GH"/>
</dbReference>
<dbReference type="Gene3D" id="3.10.350.10">
    <property type="entry name" value="LysM domain"/>
    <property type="match status" value="1"/>
</dbReference>
<dbReference type="GO" id="GO:0005576">
    <property type="term" value="C:extracellular region"/>
    <property type="evidence" value="ECO:0007669"/>
    <property type="project" value="UniProtKB-SubCell"/>
</dbReference>
<dbReference type="CDD" id="cd02878">
    <property type="entry name" value="GH18_zymocin_alpha"/>
    <property type="match status" value="1"/>
</dbReference>
<feature type="signal peptide" evidence="15">
    <location>
        <begin position="1"/>
        <end position="19"/>
    </location>
</feature>
<dbReference type="Proteomes" id="UP000770015">
    <property type="component" value="Unassembled WGS sequence"/>
</dbReference>
<dbReference type="InterPro" id="IPR001579">
    <property type="entry name" value="Glyco_hydro_18_chit_AS"/>
</dbReference>
<keyword evidence="18" id="KW-1185">Reference proteome</keyword>
<keyword evidence="12" id="KW-0624">Polysaccharide degradation</keyword>
<accession>A0A9P9A954</accession>
<keyword evidence="5" id="KW-0964">Secreted</keyword>
<feature type="domain" description="GH18" evidence="16">
    <location>
        <begin position="532"/>
        <end position="887"/>
    </location>
</feature>
<evidence type="ECO:0000256" key="13">
    <source>
        <dbReference type="RuleBase" id="RU000489"/>
    </source>
</evidence>
<dbReference type="PROSITE" id="PS01095">
    <property type="entry name" value="GH18_1"/>
    <property type="match status" value="1"/>
</dbReference>
<dbReference type="InterPro" id="IPR053214">
    <property type="entry name" value="LysM12-like"/>
</dbReference>
<organism evidence="17 18">
    <name type="scientific">Plectosphaerella plurivora</name>
    <dbReference type="NCBI Taxonomy" id="936078"/>
    <lineage>
        <taxon>Eukaryota</taxon>
        <taxon>Fungi</taxon>
        <taxon>Dikarya</taxon>
        <taxon>Ascomycota</taxon>
        <taxon>Pezizomycotina</taxon>
        <taxon>Sordariomycetes</taxon>
        <taxon>Hypocreomycetidae</taxon>
        <taxon>Glomerellales</taxon>
        <taxon>Plectosphaerellaceae</taxon>
        <taxon>Plectosphaerella</taxon>
    </lineage>
</organism>
<evidence type="ECO:0000256" key="7">
    <source>
        <dbReference type="ARBA" id="ARBA00022801"/>
    </source>
</evidence>
<evidence type="ECO:0000256" key="9">
    <source>
        <dbReference type="ARBA" id="ARBA00023026"/>
    </source>
</evidence>
<evidence type="ECO:0000313" key="17">
    <source>
        <dbReference type="EMBL" id="KAH6679952.1"/>
    </source>
</evidence>
<evidence type="ECO:0000256" key="12">
    <source>
        <dbReference type="ARBA" id="ARBA00023326"/>
    </source>
</evidence>
<dbReference type="PANTHER" id="PTHR47700">
    <property type="entry name" value="V CHITINASE, PUTATIVE (AFU_ORTHOLOGUE AFUA_6G13720)-RELATED"/>
    <property type="match status" value="1"/>
</dbReference>
<dbReference type="OrthoDB" id="73875at2759"/>